<keyword evidence="5" id="KW-0627">Porphyrin biosynthesis</keyword>
<keyword evidence="8" id="KW-1185">Reference proteome</keyword>
<protein>
    <recommendedName>
        <fullName evidence="2">precorrin-2 dehydrogenase</fullName>
        <ecNumber evidence="2">1.3.1.76</ecNumber>
    </recommendedName>
</protein>
<dbReference type="AlphaFoldDB" id="A0A1R1RZ65"/>
<gene>
    <name evidence="7" type="ORF">BW143_04715</name>
</gene>
<dbReference type="PANTHER" id="PTHR35330">
    <property type="entry name" value="SIROHEME BIOSYNTHESIS PROTEIN MET8"/>
    <property type="match status" value="1"/>
</dbReference>
<evidence type="ECO:0000256" key="4">
    <source>
        <dbReference type="ARBA" id="ARBA00023027"/>
    </source>
</evidence>
<sequence length="164" mass="17878">MLPLHINISGKRVAIAGGGRIAARRLQTVISEGAAVTVISPEASAEMLELIETYRVHWKKKKAEPADFKGAFLIILATDDPEVNKRIAQSASDHQLVNVASEAERGNVYVPKIINKGNITISVSTNGASPRHTIELAGQIEELVDDQLVREIGELFNKRRGPNH</sequence>
<name>A0A1R1RZ65_9BACI</name>
<reference evidence="7 8" key="1">
    <citation type="submission" date="2017-01" db="EMBL/GenBank/DDBJ databases">
        <title>Bacillus phylogenomics.</title>
        <authorList>
            <person name="Dunlap C."/>
        </authorList>
    </citation>
    <scope>NUCLEOTIDE SEQUENCE [LARGE SCALE GENOMIC DNA]</scope>
    <source>
        <strain evidence="7 8">NRRL B-41282</strain>
    </source>
</reference>
<dbReference type="Proteomes" id="UP000187367">
    <property type="component" value="Unassembled WGS sequence"/>
</dbReference>
<dbReference type="InterPro" id="IPR036291">
    <property type="entry name" value="NAD(P)-bd_dom_sf"/>
</dbReference>
<evidence type="ECO:0000256" key="2">
    <source>
        <dbReference type="ARBA" id="ARBA00012400"/>
    </source>
</evidence>
<dbReference type="SUPFAM" id="SSF75615">
    <property type="entry name" value="Siroheme synthase middle domains-like"/>
    <property type="match status" value="1"/>
</dbReference>
<dbReference type="GO" id="GO:0043115">
    <property type="term" value="F:precorrin-2 dehydrogenase activity"/>
    <property type="evidence" value="ECO:0007669"/>
    <property type="project" value="UniProtKB-EC"/>
</dbReference>
<comment type="catalytic activity">
    <reaction evidence="6">
        <text>precorrin-2 + NAD(+) = sirohydrochlorin + NADH + 2 H(+)</text>
        <dbReference type="Rhea" id="RHEA:15613"/>
        <dbReference type="ChEBI" id="CHEBI:15378"/>
        <dbReference type="ChEBI" id="CHEBI:57540"/>
        <dbReference type="ChEBI" id="CHEBI:57945"/>
        <dbReference type="ChEBI" id="CHEBI:58351"/>
        <dbReference type="ChEBI" id="CHEBI:58827"/>
        <dbReference type="EC" id="1.3.1.76"/>
    </reaction>
</comment>
<evidence type="ECO:0000313" key="8">
    <source>
        <dbReference type="Proteomes" id="UP000187367"/>
    </source>
</evidence>
<evidence type="ECO:0000256" key="5">
    <source>
        <dbReference type="ARBA" id="ARBA00023244"/>
    </source>
</evidence>
<evidence type="ECO:0000256" key="6">
    <source>
        <dbReference type="ARBA" id="ARBA00047561"/>
    </source>
</evidence>
<keyword evidence="4" id="KW-0520">NAD</keyword>
<dbReference type="InterPro" id="IPR028161">
    <property type="entry name" value="Met8-like"/>
</dbReference>
<dbReference type="NCBIfam" id="TIGR01470">
    <property type="entry name" value="cysG_Nterm"/>
    <property type="match status" value="1"/>
</dbReference>
<accession>A0A1R1RZ65</accession>
<evidence type="ECO:0000256" key="1">
    <source>
        <dbReference type="ARBA" id="ARBA00005010"/>
    </source>
</evidence>
<keyword evidence="3" id="KW-0560">Oxidoreductase</keyword>
<dbReference type="Pfam" id="PF13241">
    <property type="entry name" value="NAD_binding_7"/>
    <property type="match status" value="1"/>
</dbReference>
<dbReference type="EC" id="1.3.1.76" evidence="2"/>
<dbReference type="EMBL" id="MTJL01000007">
    <property type="protein sequence ID" value="OMI08353.1"/>
    <property type="molecule type" value="Genomic_DNA"/>
</dbReference>
<comment type="caution">
    <text evidence="7">The sequence shown here is derived from an EMBL/GenBank/DDBJ whole genome shotgun (WGS) entry which is preliminary data.</text>
</comment>
<dbReference type="PANTHER" id="PTHR35330:SF1">
    <property type="entry name" value="SIROHEME BIOSYNTHESIS PROTEIN MET8"/>
    <property type="match status" value="1"/>
</dbReference>
<dbReference type="RefSeq" id="WP_076760464.1">
    <property type="nucleotide sequence ID" value="NZ_JARMDZ010000018.1"/>
</dbReference>
<evidence type="ECO:0000313" key="7">
    <source>
        <dbReference type="EMBL" id="OMI08353.1"/>
    </source>
</evidence>
<evidence type="ECO:0000256" key="3">
    <source>
        <dbReference type="ARBA" id="ARBA00023002"/>
    </source>
</evidence>
<dbReference type="SUPFAM" id="SSF51735">
    <property type="entry name" value="NAD(P)-binding Rossmann-fold domains"/>
    <property type="match status" value="1"/>
</dbReference>
<dbReference type="GO" id="GO:0019354">
    <property type="term" value="P:siroheme biosynthetic process"/>
    <property type="evidence" value="ECO:0007669"/>
    <property type="project" value="UniProtKB-UniPathway"/>
</dbReference>
<dbReference type="InterPro" id="IPR006367">
    <property type="entry name" value="Sirohaem_synthase_N"/>
</dbReference>
<comment type="pathway">
    <text evidence="1">Porphyrin-containing compound metabolism; siroheme biosynthesis; sirohydrochlorin from precorrin-2: step 1/1.</text>
</comment>
<dbReference type="UniPathway" id="UPA00262">
    <property type="reaction ID" value="UER00222"/>
</dbReference>
<dbReference type="GO" id="GO:0004325">
    <property type="term" value="F:ferrochelatase activity"/>
    <property type="evidence" value="ECO:0007669"/>
    <property type="project" value="InterPro"/>
</dbReference>
<organism evidence="7 8">
    <name type="scientific">Bacillus swezeyi</name>
    <dbReference type="NCBI Taxonomy" id="1925020"/>
    <lineage>
        <taxon>Bacteria</taxon>
        <taxon>Bacillati</taxon>
        <taxon>Bacillota</taxon>
        <taxon>Bacilli</taxon>
        <taxon>Bacillales</taxon>
        <taxon>Bacillaceae</taxon>
        <taxon>Bacillus</taxon>
    </lineage>
</organism>
<accession>A0A1R1QUM2</accession>
<proteinExistence type="predicted"/>
<dbReference type="OrthoDB" id="9773765at2"/>
<dbReference type="Gene3D" id="3.40.50.720">
    <property type="entry name" value="NAD(P)-binding Rossmann-like Domain"/>
    <property type="match status" value="1"/>
</dbReference>